<keyword evidence="6 13" id="KW-0812">Transmembrane</keyword>
<comment type="cofactor">
    <cofactor evidence="1">
        <name>heme b</name>
        <dbReference type="ChEBI" id="CHEBI:60344"/>
    </cofactor>
</comment>
<feature type="transmembrane region" description="Helical" evidence="13">
    <location>
        <begin position="139"/>
        <end position="159"/>
    </location>
</feature>
<protein>
    <submittedName>
        <fullName evidence="15">Cytochrome b561</fullName>
    </submittedName>
</protein>
<keyword evidence="11 13" id="KW-0472">Membrane</keyword>
<evidence type="ECO:0000256" key="2">
    <source>
        <dbReference type="ARBA" id="ARBA00004651"/>
    </source>
</evidence>
<evidence type="ECO:0000256" key="11">
    <source>
        <dbReference type="ARBA" id="ARBA00023136"/>
    </source>
</evidence>
<keyword evidence="16" id="KW-1185">Reference proteome</keyword>
<keyword evidence="8" id="KW-0249">Electron transport</keyword>
<dbReference type="SUPFAM" id="SSF81342">
    <property type="entry name" value="Transmembrane di-heme cytochromes"/>
    <property type="match status" value="1"/>
</dbReference>
<evidence type="ECO:0000256" key="5">
    <source>
        <dbReference type="ARBA" id="ARBA00022617"/>
    </source>
</evidence>
<feature type="domain" description="Cytochrome b561 bacterial/Ni-hydrogenase" evidence="14">
    <location>
        <begin position="9"/>
        <end position="169"/>
    </location>
</feature>
<evidence type="ECO:0000256" key="3">
    <source>
        <dbReference type="ARBA" id="ARBA00022448"/>
    </source>
</evidence>
<dbReference type="Gene3D" id="1.20.950.20">
    <property type="entry name" value="Transmembrane di-heme cytochromes, Chain C"/>
    <property type="match status" value="1"/>
</dbReference>
<evidence type="ECO:0000256" key="10">
    <source>
        <dbReference type="ARBA" id="ARBA00023004"/>
    </source>
</evidence>
<organism evidence="15 16">
    <name type="scientific">Alysiella filiformis DSM 16848</name>
    <dbReference type="NCBI Taxonomy" id="1120981"/>
    <lineage>
        <taxon>Bacteria</taxon>
        <taxon>Pseudomonadati</taxon>
        <taxon>Pseudomonadota</taxon>
        <taxon>Betaproteobacteria</taxon>
        <taxon>Neisseriales</taxon>
        <taxon>Neisseriaceae</taxon>
        <taxon>Alysiella</taxon>
    </lineage>
</organism>
<evidence type="ECO:0000259" key="14">
    <source>
        <dbReference type="Pfam" id="PF01292"/>
    </source>
</evidence>
<evidence type="ECO:0000256" key="1">
    <source>
        <dbReference type="ARBA" id="ARBA00001970"/>
    </source>
</evidence>
<keyword evidence="7" id="KW-0479">Metal-binding</keyword>
<dbReference type="Pfam" id="PF01292">
    <property type="entry name" value="Ni_hydr_CYTB"/>
    <property type="match status" value="1"/>
</dbReference>
<evidence type="ECO:0000256" key="9">
    <source>
        <dbReference type="ARBA" id="ARBA00022989"/>
    </source>
</evidence>
<evidence type="ECO:0000256" key="13">
    <source>
        <dbReference type="SAM" id="Phobius"/>
    </source>
</evidence>
<dbReference type="GO" id="GO:0009055">
    <property type="term" value="F:electron transfer activity"/>
    <property type="evidence" value="ECO:0007669"/>
    <property type="project" value="InterPro"/>
</dbReference>
<dbReference type="GO" id="GO:0020037">
    <property type="term" value="F:heme binding"/>
    <property type="evidence" value="ECO:0007669"/>
    <property type="project" value="TreeGrafter"/>
</dbReference>
<dbReference type="GO" id="GO:0005886">
    <property type="term" value="C:plasma membrane"/>
    <property type="evidence" value="ECO:0007669"/>
    <property type="project" value="UniProtKB-SubCell"/>
</dbReference>
<dbReference type="PANTHER" id="PTHR30529">
    <property type="entry name" value="CYTOCHROME B561"/>
    <property type="match status" value="1"/>
</dbReference>
<keyword evidence="5" id="KW-0349">Heme</keyword>
<dbReference type="GO" id="GO:0022904">
    <property type="term" value="P:respiratory electron transport chain"/>
    <property type="evidence" value="ECO:0007669"/>
    <property type="project" value="InterPro"/>
</dbReference>
<keyword evidence="4" id="KW-1003">Cell membrane</keyword>
<sequence length="173" mass="19338">MKSDNAQYYGTISRALHWLMALCFTFMLGTAVAWNMNEEYFSLMNYHKAMGFLLMILVVVRVIWAIKNRHNRPTAGNILVKLGHGALYFLMILVPLVGLLRQYGSARGDLSIFGITLLPAAPEKIEWMNKLGGALHGEAAWVLFALAGGHILFAIAHQIRGEKIINRMAGPRK</sequence>
<dbReference type="GO" id="GO:0046872">
    <property type="term" value="F:metal ion binding"/>
    <property type="evidence" value="ECO:0007669"/>
    <property type="project" value="UniProtKB-KW"/>
</dbReference>
<keyword evidence="10" id="KW-0408">Iron</keyword>
<evidence type="ECO:0000256" key="4">
    <source>
        <dbReference type="ARBA" id="ARBA00022475"/>
    </source>
</evidence>
<name>A0A286EBQ5_9NEIS</name>
<dbReference type="PANTHER" id="PTHR30529:SF1">
    <property type="entry name" value="CYTOCHROME B561 HOMOLOG 2"/>
    <property type="match status" value="1"/>
</dbReference>
<keyword evidence="9 13" id="KW-1133">Transmembrane helix</keyword>
<keyword evidence="3" id="KW-0813">Transport</keyword>
<dbReference type="AlphaFoldDB" id="A0A286EBQ5"/>
<dbReference type="InterPro" id="IPR052168">
    <property type="entry name" value="Cytochrome_b561_oxidase"/>
</dbReference>
<accession>A0A286EBQ5</accession>
<gene>
    <name evidence="15" type="ORF">SAMN02746062_01203</name>
</gene>
<feature type="transmembrane region" description="Helical" evidence="13">
    <location>
        <begin position="78"/>
        <end position="100"/>
    </location>
</feature>
<comment type="subcellular location">
    <subcellularLocation>
        <location evidence="2">Cell membrane</location>
        <topology evidence="2">Multi-pass membrane protein</topology>
    </subcellularLocation>
</comment>
<dbReference type="InterPro" id="IPR016174">
    <property type="entry name" value="Di-haem_cyt_TM"/>
</dbReference>
<evidence type="ECO:0000313" key="16">
    <source>
        <dbReference type="Proteomes" id="UP000219669"/>
    </source>
</evidence>
<evidence type="ECO:0000256" key="7">
    <source>
        <dbReference type="ARBA" id="ARBA00022723"/>
    </source>
</evidence>
<evidence type="ECO:0000256" key="8">
    <source>
        <dbReference type="ARBA" id="ARBA00022982"/>
    </source>
</evidence>
<dbReference type="EMBL" id="OCNF01000008">
    <property type="protein sequence ID" value="SOD68318.1"/>
    <property type="molecule type" value="Genomic_DNA"/>
</dbReference>
<feature type="transmembrane region" description="Helical" evidence="13">
    <location>
        <begin position="46"/>
        <end position="66"/>
    </location>
</feature>
<dbReference type="InterPro" id="IPR011577">
    <property type="entry name" value="Cyt_b561_bac/Ni-Hgenase"/>
</dbReference>
<dbReference type="RefSeq" id="WP_097114256.1">
    <property type="nucleotide sequence ID" value="NZ_CP083931.1"/>
</dbReference>
<evidence type="ECO:0000256" key="6">
    <source>
        <dbReference type="ARBA" id="ARBA00022692"/>
    </source>
</evidence>
<comment type="similarity">
    <text evidence="12">Belongs to the cytochrome b561 family.</text>
</comment>
<evidence type="ECO:0000313" key="15">
    <source>
        <dbReference type="EMBL" id="SOD68318.1"/>
    </source>
</evidence>
<reference evidence="15 16" key="1">
    <citation type="submission" date="2017-09" db="EMBL/GenBank/DDBJ databases">
        <authorList>
            <person name="Ehlers B."/>
            <person name="Leendertz F.H."/>
        </authorList>
    </citation>
    <scope>NUCLEOTIDE SEQUENCE [LARGE SCALE GENOMIC DNA]</scope>
    <source>
        <strain evidence="15 16">DSM 16848</strain>
    </source>
</reference>
<dbReference type="Proteomes" id="UP000219669">
    <property type="component" value="Unassembled WGS sequence"/>
</dbReference>
<dbReference type="OrthoDB" id="8723024at2"/>
<proteinExistence type="inferred from homology"/>
<feature type="transmembrane region" description="Helical" evidence="13">
    <location>
        <begin position="12"/>
        <end position="34"/>
    </location>
</feature>
<evidence type="ECO:0000256" key="12">
    <source>
        <dbReference type="ARBA" id="ARBA00037975"/>
    </source>
</evidence>